<proteinExistence type="predicted"/>
<keyword evidence="2" id="KW-0238">DNA-binding</keyword>
<organism evidence="2 3">
    <name type="scientific">Neolewinella agarilytica</name>
    <dbReference type="NCBI Taxonomy" id="478744"/>
    <lineage>
        <taxon>Bacteria</taxon>
        <taxon>Pseudomonadati</taxon>
        <taxon>Bacteroidota</taxon>
        <taxon>Saprospiria</taxon>
        <taxon>Saprospirales</taxon>
        <taxon>Lewinellaceae</taxon>
        <taxon>Neolewinella</taxon>
    </lineage>
</organism>
<dbReference type="Gene3D" id="2.40.50.1020">
    <property type="entry name" value="LytTr DNA-binding domain"/>
    <property type="match status" value="1"/>
</dbReference>
<dbReference type="Pfam" id="PF04397">
    <property type="entry name" value="LytTR"/>
    <property type="match status" value="1"/>
</dbReference>
<dbReference type="OrthoDB" id="940781at2"/>
<dbReference type="Proteomes" id="UP000199021">
    <property type="component" value="Unassembled WGS sequence"/>
</dbReference>
<dbReference type="SMART" id="SM00850">
    <property type="entry name" value="LytTR"/>
    <property type="match status" value="1"/>
</dbReference>
<sequence>MTFQHGQLSITSDPRSPNPCQDRIYIHYKKRMIRIMTSDIRYVEAHRAYCRLVTTDGREFTLSLALGVLQKQLPSDNIVRVHRSYLVNVLHIDQIEDGTILSGKQLLPLSRSCRASLLGRLRVIGK</sequence>
<dbReference type="RefSeq" id="WP_090167793.1">
    <property type="nucleotide sequence ID" value="NZ_FOFB01000009.1"/>
</dbReference>
<name>A0A1H9FNX6_9BACT</name>
<dbReference type="AlphaFoldDB" id="A0A1H9FNX6"/>
<dbReference type="InterPro" id="IPR046947">
    <property type="entry name" value="LytR-like"/>
</dbReference>
<feature type="domain" description="HTH LytTR-type" evidence="1">
    <location>
        <begin position="24"/>
        <end position="123"/>
    </location>
</feature>
<evidence type="ECO:0000313" key="3">
    <source>
        <dbReference type="Proteomes" id="UP000199021"/>
    </source>
</evidence>
<dbReference type="STRING" id="478744.SAMN05444359_10947"/>
<dbReference type="GO" id="GO:0003677">
    <property type="term" value="F:DNA binding"/>
    <property type="evidence" value="ECO:0007669"/>
    <property type="project" value="UniProtKB-KW"/>
</dbReference>
<dbReference type="EMBL" id="FOFB01000009">
    <property type="protein sequence ID" value="SEQ39617.1"/>
    <property type="molecule type" value="Genomic_DNA"/>
</dbReference>
<gene>
    <name evidence="2" type="ORF">SAMN05444359_10947</name>
</gene>
<accession>A0A1H9FNX6</accession>
<dbReference type="GO" id="GO:0000156">
    <property type="term" value="F:phosphorelay response regulator activity"/>
    <property type="evidence" value="ECO:0007669"/>
    <property type="project" value="InterPro"/>
</dbReference>
<dbReference type="InParanoid" id="A0A1H9FNX6"/>
<dbReference type="PROSITE" id="PS50930">
    <property type="entry name" value="HTH_LYTTR"/>
    <property type="match status" value="1"/>
</dbReference>
<dbReference type="PANTHER" id="PTHR37299:SF1">
    <property type="entry name" value="STAGE 0 SPORULATION PROTEIN A HOMOLOG"/>
    <property type="match status" value="1"/>
</dbReference>
<dbReference type="InterPro" id="IPR007492">
    <property type="entry name" value="LytTR_DNA-bd_dom"/>
</dbReference>
<evidence type="ECO:0000259" key="1">
    <source>
        <dbReference type="PROSITE" id="PS50930"/>
    </source>
</evidence>
<evidence type="ECO:0000313" key="2">
    <source>
        <dbReference type="EMBL" id="SEQ39617.1"/>
    </source>
</evidence>
<keyword evidence="3" id="KW-1185">Reference proteome</keyword>
<protein>
    <submittedName>
        <fullName evidence="2">LytTr DNA-binding domain-containing protein</fullName>
    </submittedName>
</protein>
<dbReference type="PANTHER" id="PTHR37299">
    <property type="entry name" value="TRANSCRIPTIONAL REGULATOR-RELATED"/>
    <property type="match status" value="1"/>
</dbReference>
<reference evidence="3" key="1">
    <citation type="submission" date="2016-10" db="EMBL/GenBank/DDBJ databases">
        <authorList>
            <person name="Varghese N."/>
            <person name="Submissions S."/>
        </authorList>
    </citation>
    <scope>NUCLEOTIDE SEQUENCE [LARGE SCALE GENOMIC DNA]</scope>
    <source>
        <strain evidence="3">DSM 24740</strain>
    </source>
</reference>